<feature type="coiled-coil region" evidence="1">
    <location>
        <begin position="65"/>
        <end position="136"/>
    </location>
</feature>
<protein>
    <submittedName>
        <fullName evidence="2">Uncharacterized protein</fullName>
    </submittedName>
</protein>
<gene>
    <name evidence="2" type="ORF">COO91_02572</name>
</gene>
<dbReference type="RefSeq" id="WP_100898530.1">
    <property type="nucleotide sequence ID" value="NZ_CAWNNC010000001.1"/>
</dbReference>
<evidence type="ECO:0000313" key="3">
    <source>
        <dbReference type="Proteomes" id="UP000232003"/>
    </source>
</evidence>
<dbReference type="EMBL" id="CP024785">
    <property type="protein sequence ID" value="AUB36651.1"/>
    <property type="molecule type" value="Genomic_DNA"/>
</dbReference>
<dbReference type="Proteomes" id="UP000232003">
    <property type="component" value="Chromosome"/>
</dbReference>
<accession>A0A2K8SMJ6</accession>
<dbReference type="OrthoDB" id="428709at2"/>
<name>A0A2K8SMJ6_9NOSO</name>
<keyword evidence="1" id="KW-0175">Coiled coil</keyword>
<dbReference type="AlphaFoldDB" id="A0A2K8SMJ6"/>
<sequence>MSDVAKGGRGKRAPYTTVMCRVPEPIKAIIEALTAKYRELVDNYDSPDNSELISALTTNSNPDELQQLREEVKSLEINLKLARKKTKEFEQQLADAENQIYHLRNGGAVKILTSKIRELELENYQLKNSKDTVDEKNIISEALIKFIEAQKESYGKNGAQKGKPFDLNTRKWDAFREFMKLFTNL</sequence>
<keyword evidence="3" id="KW-1185">Reference proteome</keyword>
<proteinExistence type="predicted"/>
<evidence type="ECO:0000313" key="2">
    <source>
        <dbReference type="EMBL" id="AUB36651.1"/>
    </source>
</evidence>
<organism evidence="2 3">
    <name type="scientific">Nostoc flagelliforme CCNUN1</name>
    <dbReference type="NCBI Taxonomy" id="2038116"/>
    <lineage>
        <taxon>Bacteria</taxon>
        <taxon>Bacillati</taxon>
        <taxon>Cyanobacteriota</taxon>
        <taxon>Cyanophyceae</taxon>
        <taxon>Nostocales</taxon>
        <taxon>Nostocaceae</taxon>
        <taxon>Nostoc</taxon>
    </lineage>
</organism>
<reference evidence="2 3" key="1">
    <citation type="submission" date="2017-11" db="EMBL/GenBank/DDBJ databases">
        <title>Complete genome of a free-living desiccation-tolerant cyanobacterium and its photosynthetic adaptation to extreme terrestrial habitat.</title>
        <authorList>
            <person name="Shang J."/>
        </authorList>
    </citation>
    <scope>NUCLEOTIDE SEQUENCE [LARGE SCALE GENOMIC DNA]</scope>
    <source>
        <strain evidence="2 3">CCNUN1</strain>
    </source>
</reference>
<dbReference type="KEGG" id="nfl:COO91_02572"/>
<evidence type="ECO:0000256" key="1">
    <source>
        <dbReference type="SAM" id="Coils"/>
    </source>
</evidence>